<dbReference type="SUPFAM" id="SSF54826">
    <property type="entry name" value="Enolase N-terminal domain-like"/>
    <property type="match status" value="1"/>
</dbReference>
<organism evidence="5 6">
    <name type="scientific">Acidisphaera rubrifaciens HS-AP3</name>
    <dbReference type="NCBI Taxonomy" id="1231350"/>
    <lineage>
        <taxon>Bacteria</taxon>
        <taxon>Pseudomonadati</taxon>
        <taxon>Pseudomonadota</taxon>
        <taxon>Alphaproteobacteria</taxon>
        <taxon>Acetobacterales</taxon>
        <taxon>Acetobacteraceae</taxon>
        <taxon>Acidisphaera</taxon>
    </lineage>
</organism>
<dbReference type="Gene3D" id="3.20.20.120">
    <property type="entry name" value="Enolase-like C-terminal domain"/>
    <property type="match status" value="1"/>
</dbReference>
<keyword evidence="2" id="KW-0479">Metal-binding</keyword>
<accession>A0A0D6P4K8</accession>
<dbReference type="InterPro" id="IPR029017">
    <property type="entry name" value="Enolase-like_N"/>
</dbReference>
<reference evidence="5 6" key="1">
    <citation type="submission" date="2012-11" db="EMBL/GenBank/DDBJ databases">
        <title>Whole genome sequence of Acidisphaera rubrifaciens HS-AP3.</title>
        <authorList>
            <person name="Azuma Y."/>
            <person name="Higashiura N."/>
            <person name="Hirakawa H."/>
            <person name="Matsushita K."/>
        </authorList>
    </citation>
    <scope>NUCLEOTIDE SEQUENCE [LARGE SCALE GENOMIC DNA]</scope>
    <source>
        <strain evidence="5 6">HS-AP3</strain>
    </source>
</reference>
<comment type="cofactor">
    <cofactor evidence="1">
        <name>Mg(2+)</name>
        <dbReference type="ChEBI" id="CHEBI:18420"/>
    </cofactor>
</comment>
<name>A0A0D6P4K8_9PROT</name>
<dbReference type="EMBL" id="BANB01000081">
    <property type="protein sequence ID" value="GAN76276.1"/>
    <property type="molecule type" value="Genomic_DNA"/>
</dbReference>
<dbReference type="OrthoDB" id="7511553at2"/>
<dbReference type="GO" id="GO:0009063">
    <property type="term" value="P:amino acid catabolic process"/>
    <property type="evidence" value="ECO:0007669"/>
    <property type="project" value="InterPro"/>
</dbReference>
<dbReference type="SUPFAM" id="SSF51604">
    <property type="entry name" value="Enolase C-terminal domain-like"/>
    <property type="match status" value="1"/>
</dbReference>
<keyword evidence="6" id="KW-1185">Reference proteome</keyword>
<dbReference type="Pfam" id="PF13378">
    <property type="entry name" value="MR_MLE_C"/>
    <property type="match status" value="1"/>
</dbReference>
<dbReference type="GO" id="GO:0016052">
    <property type="term" value="P:carbohydrate catabolic process"/>
    <property type="evidence" value="ECO:0007669"/>
    <property type="project" value="TreeGrafter"/>
</dbReference>
<dbReference type="PROSITE" id="PS00909">
    <property type="entry name" value="MR_MLE_2"/>
    <property type="match status" value="1"/>
</dbReference>
<feature type="domain" description="Mandelate racemase/muconate lactonizing enzyme C-terminal" evidence="4">
    <location>
        <begin position="149"/>
        <end position="246"/>
    </location>
</feature>
<keyword evidence="3" id="KW-0460">Magnesium</keyword>
<sequence length="364" mass="38930">MAMAIPTLRSIRARAVDVPMARPLGTSAQTMRTAPILLIDLHCEDDIVGRAYLFCYARMAPRLIATVLDDIAEALCGERIAPVDFAQRLLQRYRLLGAQGVVRMALAGFDVACWDALSQAAGMPLADFIGSRTRPIPAYNSNGLGLMPPEQAADEAEALLEGGFRAVKLRLGRPTAEADLAVVRAVRRRLPDAVALMADYNQALTVTEAIRRGRALDGEGLSWIEEPVRHDDYAGCARIADALATPVQIGENFAGATAMATALAAGACDYVMPDLERIGGVTGWQRAAALAAAAGIEMSSHIFPEVSAHLLAATPTCHWLEYVDWAAPILAEPMRIVDGMAVVSDRPGTGIAWNEDAVARYLIA</sequence>
<dbReference type="PANTHER" id="PTHR13794:SF58">
    <property type="entry name" value="MITOCHONDRIAL ENOLASE SUPERFAMILY MEMBER 1"/>
    <property type="match status" value="1"/>
</dbReference>
<evidence type="ECO:0000256" key="1">
    <source>
        <dbReference type="ARBA" id="ARBA00001946"/>
    </source>
</evidence>
<dbReference type="InterPro" id="IPR013342">
    <property type="entry name" value="Mandelate_racemase_C"/>
</dbReference>
<dbReference type="InterPro" id="IPR018110">
    <property type="entry name" value="Mandel_Rmase/mucon_lact_enz_CS"/>
</dbReference>
<dbReference type="InterPro" id="IPR013341">
    <property type="entry name" value="Mandelate_racemase_N_dom"/>
</dbReference>
<evidence type="ECO:0000256" key="2">
    <source>
        <dbReference type="ARBA" id="ARBA00022723"/>
    </source>
</evidence>
<dbReference type="GO" id="GO:0016836">
    <property type="term" value="F:hydro-lyase activity"/>
    <property type="evidence" value="ECO:0007669"/>
    <property type="project" value="TreeGrafter"/>
</dbReference>
<proteinExistence type="predicted"/>
<evidence type="ECO:0000256" key="3">
    <source>
        <dbReference type="ARBA" id="ARBA00022842"/>
    </source>
</evidence>
<dbReference type="Gene3D" id="3.30.390.10">
    <property type="entry name" value="Enolase-like, N-terminal domain"/>
    <property type="match status" value="1"/>
</dbReference>
<dbReference type="InterPro" id="IPR029065">
    <property type="entry name" value="Enolase_C-like"/>
</dbReference>
<dbReference type="GO" id="GO:0000287">
    <property type="term" value="F:magnesium ion binding"/>
    <property type="evidence" value="ECO:0007669"/>
    <property type="project" value="TreeGrafter"/>
</dbReference>
<dbReference type="SMART" id="SM00922">
    <property type="entry name" value="MR_MLE"/>
    <property type="match status" value="1"/>
</dbReference>
<dbReference type="Pfam" id="PF02746">
    <property type="entry name" value="MR_MLE_N"/>
    <property type="match status" value="1"/>
</dbReference>
<dbReference type="AlphaFoldDB" id="A0A0D6P4K8"/>
<dbReference type="InterPro" id="IPR046945">
    <property type="entry name" value="RHMD-like"/>
</dbReference>
<dbReference type="InterPro" id="IPR036849">
    <property type="entry name" value="Enolase-like_C_sf"/>
</dbReference>
<dbReference type="SFLD" id="SFLDS00001">
    <property type="entry name" value="Enolase"/>
    <property type="match status" value="1"/>
</dbReference>
<dbReference type="Proteomes" id="UP000032680">
    <property type="component" value="Unassembled WGS sequence"/>
</dbReference>
<evidence type="ECO:0000313" key="6">
    <source>
        <dbReference type="Proteomes" id="UP000032680"/>
    </source>
</evidence>
<evidence type="ECO:0000313" key="5">
    <source>
        <dbReference type="EMBL" id="GAN76276.1"/>
    </source>
</evidence>
<dbReference type="SFLD" id="SFLDG00179">
    <property type="entry name" value="mandelate_racemase"/>
    <property type="match status" value="1"/>
</dbReference>
<evidence type="ECO:0000259" key="4">
    <source>
        <dbReference type="SMART" id="SM00922"/>
    </source>
</evidence>
<dbReference type="PANTHER" id="PTHR13794">
    <property type="entry name" value="ENOLASE SUPERFAMILY, MANDELATE RACEMASE"/>
    <property type="match status" value="1"/>
</dbReference>
<gene>
    <name evidence="5" type="ORF">Asru_0081_12</name>
</gene>
<comment type="caution">
    <text evidence="5">The sequence shown here is derived from an EMBL/GenBank/DDBJ whole genome shotgun (WGS) entry which is preliminary data.</text>
</comment>
<protein>
    <submittedName>
        <fullName evidence="5">Mandelate racemase/muconate lactonizing protein</fullName>
    </submittedName>
</protein>